<comment type="similarity">
    <text evidence="2 8 9">Belongs to the glutamyl-tRNA reductase family.</text>
</comment>
<comment type="function">
    <text evidence="8">Catalyzes the NADPH-dependent reduction of glutamyl-tRNA(Glu) to glutamate 1-semialdehyde (GSA).</text>
</comment>
<organism evidence="13 14">
    <name type="scientific">Janibacter terrae</name>
    <dbReference type="NCBI Taxonomy" id="103817"/>
    <lineage>
        <taxon>Bacteria</taxon>
        <taxon>Bacillati</taxon>
        <taxon>Actinomycetota</taxon>
        <taxon>Actinomycetes</taxon>
        <taxon>Micrococcales</taxon>
        <taxon>Intrasporangiaceae</taxon>
        <taxon>Janibacter</taxon>
    </lineage>
</organism>
<feature type="binding site" evidence="8">
    <location>
        <position position="109"/>
    </location>
    <ligand>
        <name>substrate</name>
    </ligand>
</feature>
<dbReference type="Pfam" id="PF05201">
    <property type="entry name" value="GlutR_N"/>
    <property type="match status" value="1"/>
</dbReference>
<evidence type="ECO:0000313" key="13">
    <source>
        <dbReference type="EMBL" id="WWF04138.1"/>
    </source>
</evidence>
<comment type="pathway">
    <text evidence="1 8 9">Porphyrin-containing compound metabolism; protoporphyrin-IX biosynthesis; 5-aminolevulinate from L-glutamyl-tRNA(Glu): step 1/2.</text>
</comment>
<dbReference type="InterPro" id="IPR036291">
    <property type="entry name" value="NAD(P)-bd_dom_sf"/>
</dbReference>
<accession>A0ABZ2FA15</accession>
<dbReference type="GO" id="GO:0008883">
    <property type="term" value="F:glutamyl-tRNA reductase activity"/>
    <property type="evidence" value="ECO:0007669"/>
    <property type="project" value="UniProtKB-EC"/>
</dbReference>
<name>A0ABZ2FA15_9MICO</name>
<feature type="domain" description="Quinate/shikimate 5-dehydrogenase/glutamyl-tRNA reductase" evidence="11">
    <location>
        <begin position="172"/>
        <end position="303"/>
    </location>
</feature>
<dbReference type="NCBIfam" id="TIGR01035">
    <property type="entry name" value="hemA"/>
    <property type="match status" value="1"/>
</dbReference>
<dbReference type="EC" id="1.2.1.70" evidence="3 8"/>
<comment type="catalytic activity">
    <reaction evidence="7 8 9">
        <text>(S)-4-amino-5-oxopentanoate + tRNA(Glu) + NADP(+) = L-glutamyl-tRNA(Glu) + NADPH + H(+)</text>
        <dbReference type="Rhea" id="RHEA:12344"/>
        <dbReference type="Rhea" id="RHEA-COMP:9663"/>
        <dbReference type="Rhea" id="RHEA-COMP:9680"/>
        <dbReference type="ChEBI" id="CHEBI:15378"/>
        <dbReference type="ChEBI" id="CHEBI:57501"/>
        <dbReference type="ChEBI" id="CHEBI:57783"/>
        <dbReference type="ChEBI" id="CHEBI:58349"/>
        <dbReference type="ChEBI" id="CHEBI:78442"/>
        <dbReference type="ChEBI" id="CHEBI:78520"/>
        <dbReference type="EC" id="1.2.1.70"/>
    </reaction>
</comment>
<sequence length="424" mass="44378">MSLLAFGLNHRRAPISVLERAALDESSLAAIIAAATASPDITEHLVVATCNRTEVYAEVSAFHGAVADLTEAMTSSTGITHDDLKAHLDLHYGDAAVAHVFNVAAGLDSMAVGESQILGQLRDALGRGQSEGHVGPSLNSLVQQALRTGKRVHSETAIDEVSRSLVGAGLDAAREHLGDLEQAHVLVVGAGAMSALAATSCVRRGVAELTVVNRTHERGAALAERLGGSARPAHELVDALADADVVISCTGSTGLAITLPDVADAQVARGGRPQAFIDLALPHDVAHEVADLRGVTRLGLADLGDLLGSDGRLPEVEQARAIVGDAVTQHLGKRAASIAGPTVRALRTAAQQVVERELTRLDQRTPDMSGADRAEVELAVHRIVEKLLHQPTVRAKELAIDGRFGEYEDALRQLFDLHAEGGAL</sequence>
<dbReference type="Gene3D" id="3.30.460.30">
    <property type="entry name" value="Glutamyl-tRNA reductase, N-terminal domain"/>
    <property type="match status" value="1"/>
</dbReference>
<evidence type="ECO:0000313" key="14">
    <source>
        <dbReference type="Proteomes" id="UP001381003"/>
    </source>
</evidence>
<keyword evidence="5 8" id="KW-0560">Oxidoreductase</keyword>
<dbReference type="InterPro" id="IPR000343">
    <property type="entry name" value="4pyrrol_synth_GluRdtase"/>
</dbReference>
<evidence type="ECO:0000256" key="2">
    <source>
        <dbReference type="ARBA" id="ARBA00005916"/>
    </source>
</evidence>
<dbReference type="PROSITE" id="PS00747">
    <property type="entry name" value="GLUTR"/>
    <property type="match status" value="1"/>
</dbReference>
<dbReference type="InterPro" id="IPR015895">
    <property type="entry name" value="4pyrrol_synth_GluRdtase_N"/>
</dbReference>
<keyword evidence="6 8" id="KW-0627">Porphyrin biosynthesis</keyword>
<evidence type="ECO:0000259" key="10">
    <source>
        <dbReference type="Pfam" id="PF00745"/>
    </source>
</evidence>
<protein>
    <recommendedName>
        <fullName evidence="3 8">Glutamyl-tRNA reductase</fullName>
        <shortName evidence="8">GluTR</shortName>
        <ecNumber evidence="3 8">1.2.1.70</ecNumber>
    </recommendedName>
</protein>
<feature type="binding site" evidence="8">
    <location>
        <begin position="49"/>
        <end position="52"/>
    </location>
    <ligand>
        <name>substrate</name>
    </ligand>
</feature>
<keyword evidence="4 8" id="KW-0521">NADP</keyword>
<dbReference type="CDD" id="cd05213">
    <property type="entry name" value="NAD_bind_Glutamyl_tRNA_reduct"/>
    <property type="match status" value="1"/>
</dbReference>
<gene>
    <name evidence="8" type="primary">hemA</name>
    <name evidence="13" type="ORF">N5P18_10540</name>
</gene>
<evidence type="ECO:0000256" key="6">
    <source>
        <dbReference type="ARBA" id="ARBA00023244"/>
    </source>
</evidence>
<dbReference type="Gene3D" id="3.40.50.720">
    <property type="entry name" value="NAD(P)-binding Rossmann-like Domain"/>
    <property type="match status" value="1"/>
</dbReference>
<dbReference type="Pfam" id="PF00745">
    <property type="entry name" value="GlutR_dimer"/>
    <property type="match status" value="1"/>
</dbReference>
<proteinExistence type="inferred from homology"/>
<dbReference type="EMBL" id="CP104874">
    <property type="protein sequence ID" value="WWF04138.1"/>
    <property type="molecule type" value="Genomic_DNA"/>
</dbReference>
<dbReference type="InterPro" id="IPR018214">
    <property type="entry name" value="GluRdtase_CS"/>
</dbReference>
<dbReference type="SUPFAM" id="SSF69742">
    <property type="entry name" value="Glutamyl tRNA-reductase catalytic, N-terminal domain"/>
    <property type="match status" value="1"/>
</dbReference>
<evidence type="ECO:0000256" key="7">
    <source>
        <dbReference type="ARBA" id="ARBA00047464"/>
    </source>
</evidence>
<evidence type="ECO:0000256" key="9">
    <source>
        <dbReference type="RuleBase" id="RU000584"/>
    </source>
</evidence>
<dbReference type="InterPro" id="IPR036453">
    <property type="entry name" value="GluRdtase_dimer_dom_sf"/>
</dbReference>
<dbReference type="PIRSF" id="PIRSF000445">
    <property type="entry name" value="4pyrrol_synth_GluRdtase"/>
    <property type="match status" value="1"/>
</dbReference>
<dbReference type="HAMAP" id="MF_00087">
    <property type="entry name" value="Glu_tRNA_reductase"/>
    <property type="match status" value="1"/>
</dbReference>
<evidence type="ECO:0000256" key="4">
    <source>
        <dbReference type="ARBA" id="ARBA00022857"/>
    </source>
</evidence>
<feature type="binding site" evidence="8">
    <location>
        <begin position="189"/>
        <end position="194"/>
    </location>
    <ligand>
        <name>NADP(+)</name>
        <dbReference type="ChEBI" id="CHEBI:58349"/>
    </ligand>
</feature>
<comment type="subunit">
    <text evidence="8">Homodimer.</text>
</comment>
<comment type="miscellaneous">
    <text evidence="8">During catalysis, the active site Cys acts as a nucleophile attacking the alpha-carbonyl group of tRNA-bound glutamate with the formation of a thioester intermediate between enzyme and glutamate, and the concomitant release of tRNA(Glu). The thioester intermediate is finally reduced by direct hydride transfer from NADPH, to form the product GSA.</text>
</comment>
<dbReference type="Proteomes" id="UP001381003">
    <property type="component" value="Chromosome"/>
</dbReference>
<dbReference type="PANTHER" id="PTHR43013">
    <property type="entry name" value="GLUTAMYL-TRNA REDUCTASE"/>
    <property type="match status" value="1"/>
</dbReference>
<feature type="domain" description="Tetrapyrrole biosynthesis glutamyl-tRNA reductase dimerisation" evidence="10">
    <location>
        <begin position="318"/>
        <end position="417"/>
    </location>
</feature>
<dbReference type="InterPro" id="IPR015896">
    <property type="entry name" value="4pyrrol_synth_GluRdtase_dimer"/>
</dbReference>
<feature type="site" description="Important for activity" evidence="8">
    <location>
        <position position="99"/>
    </location>
</feature>
<dbReference type="RefSeq" id="WP_068321489.1">
    <property type="nucleotide sequence ID" value="NZ_CP104874.1"/>
</dbReference>
<dbReference type="InterPro" id="IPR006151">
    <property type="entry name" value="Shikm_DH/Glu-tRNA_Rdtase"/>
</dbReference>
<feature type="binding site" evidence="8">
    <location>
        <begin position="114"/>
        <end position="116"/>
    </location>
    <ligand>
        <name>substrate</name>
    </ligand>
</feature>
<reference evidence="13 14" key="1">
    <citation type="submission" date="2022-09" db="EMBL/GenBank/DDBJ databases">
        <title>Complete genome sequence of Janibacter terrae strain COS04-44, PCL-degrading bacteria isolated from oil spilled coast.</title>
        <authorList>
            <person name="Park H."/>
            <person name="Kim J.Y."/>
            <person name="An S.H."/>
            <person name="Lee C.M."/>
            <person name="Weon H.-Y."/>
        </authorList>
    </citation>
    <scope>NUCLEOTIDE SEQUENCE [LARGE SCALE GENOMIC DNA]</scope>
    <source>
        <strain evidence="13 14">COS04-44</strain>
    </source>
</reference>
<evidence type="ECO:0000256" key="3">
    <source>
        <dbReference type="ARBA" id="ARBA00012970"/>
    </source>
</evidence>
<evidence type="ECO:0000256" key="5">
    <source>
        <dbReference type="ARBA" id="ARBA00023002"/>
    </source>
</evidence>
<dbReference type="SUPFAM" id="SSF51735">
    <property type="entry name" value="NAD(P)-binding Rossmann-fold domains"/>
    <property type="match status" value="1"/>
</dbReference>
<dbReference type="NCBIfam" id="NF000744">
    <property type="entry name" value="PRK00045.1-3"/>
    <property type="match status" value="1"/>
</dbReference>
<comment type="domain">
    <text evidence="8">Possesses an unusual extended V-shaped dimeric structure with each monomer consisting of three distinct domains arranged along a curved 'spinal' alpha-helix. The N-terminal catalytic domain specifically recognizes the glutamate moiety of the substrate. The second domain is the NADPH-binding domain, and the third C-terminal domain is responsible for dimerization.</text>
</comment>
<evidence type="ECO:0000256" key="1">
    <source>
        <dbReference type="ARBA" id="ARBA00005059"/>
    </source>
</evidence>
<keyword evidence="14" id="KW-1185">Reference proteome</keyword>
<dbReference type="PANTHER" id="PTHR43013:SF1">
    <property type="entry name" value="GLUTAMYL-TRNA REDUCTASE"/>
    <property type="match status" value="1"/>
</dbReference>
<evidence type="ECO:0000259" key="11">
    <source>
        <dbReference type="Pfam" id="PF01488"/>
    </source>
</evidence>
<feature type="active site" description="Nucleophile" evidence="8">
    <location>
        <position position="50"/>
    </location>
</feature>
<evidence type="ECO:0000256" key="8">
    <source>
        <dbReference type="HAMAP-Rule" id="MF_00087"/>
    </source>
</evidence>
<dbReference type="SUPFAM" id="SSF69075">
    <property type="entry name" value="Glutamyl tRNA-reductase dimerization domain"/>
    <property type="match status" value="1"/>
</dbReference>
<feature type="binding site" evidence="8">
    <location>
        <position position="120"/>
    </location>
    <ligand>
        <name>substrate</name>
    </ligand>
</feature>
<evidence type="ECO:0000259" key="12">
    <source>
        <dbReference type="Pfam" id="PF05201"/>
    </source>
</evidence>
<feature type="domain" description="Glutamyl-tRNA reductase N-terminal" evidence="12">
    <location>
        <begin position="7"/>
        <end position="156"/>
    </location>
</feature>
<dbReference type="Pfam" id="PF01488">
    <property type="entry name" value="Shikimate_DH"/>
    <property type="match status" value="1"/>
</dbReference>
<dbReference type="InterPro" id="IPR036343">
    <property type="entry name" value="GluRdtase_N_sf"/>
</dbReference>